<name>I9NL60_9FIRM</name>
<dbReference type="RefSeq" id="WP_007960138.1">
    <property type="nucleotide sequence ID" value="NZ_CP010978.1"/>
</dbReference>
<dbReference type="Pfam" id="PF13550">
    <property type="entry name" value="Phage-tail_3"/>
    <property type="match status" value="1"/>
</dbReference>
<dbReference type="OrthoDB" id="1681440at2"/>
<dbReference type="STRING" id="1192197.JBW_04306"/>
<dbReference type="HOGENOM" id="CLU_391120_0_0_9"/>
<evidence type="ECO:0000313" key="3">
    <source>
        <dbReference type="EMBL" id="AJQ29637.1"/>
    </source>
</evidence>
<dbReference type="Pfam" id="PF24801">
    <property type="entry name" value="FNIII-A_GpJ"/>
    <property type="match status" value="1"/>
</dbReference>
<reference evidence="3 4" key="1">
    <citation type="journal article" date="2015" name="Genome Announc.">
        <title>Complete Genome Sequence of Pelosinus fermentans JBW45, a Member of a Remarkably Competitive Group of Negativicutes in the Firmicutes Phylum.</title>
        <authorList>
            <person name="De Leon K.B."/>
            <person name="Utturkar S.M."/>
            <person name="Camilleri L.B."/>
            <person name="Elias D.A."/>
            <person name="Arkin A.P."/>
            <person name="Fields M.W."/>
            <person name="Brown S.D."/>
            <person name="Wall J.D."/>
        </authorList>
    </citation>
    <scope>NUCLEOTIDE SEQUENCE [LARGE SCALE GENOMIC DNA]</scope>
    <source>
        <strain evidence="3 4">JBW45</strain>
    </source>
</reference>
<evidence type="ECO:0000259" key="1">
    <source>
        <dbReference type="Pfam" id="PF13550"/>
    </source>
</evidence>
<feature type="domain" description="Tip attachment protein J" evidence="1">
    <location>
        <begin position="493"/>
        <end position="598"/>
    </location>
</feature>
<dbReference type="AlphaFoldDB" id="I9NL60"/>
<dbReference type="InterPro" id="IPR053171">
    <property type="entry name" value="Viral_Tip_Attach_Protein"/>
</dbReference>
<organism evidence="3 4">
    <name type="scientific">Pelosinus fermentans JBW45</name>
    <dbReference type="NCBI Taxonomy" id="1192197"/>
    <lineage>
        <taxon>Bacteria</taxon>
        <taxon>Bacillati</taxon>
        <taxon>Bacillota</taxon>
        <taxon>Negativicutes</taxon>
        <taxon>Selenomonadales</taxon>
        <taxon>Sporomusaceae</taxon>
        <taxon>Pelosinus</taxon>
    </lineage>
</organism>
<dbReference type="PANTHER" id="PTHR36251">
    <property type="entry name" value="FELS-1 PROPHAGE HOST SPECIFICITY PROTEIN-RELATED"/>
    <property type="match status" value="1"/>
</dbReference>
<proteinExistence type="predicted"/>
<sequence>MGLEDYIVSINGNVVEDAKAQLVNSDDWLAVCPVVGKSGRGWFRIIGTLALGYFTGSLAKTWGTTWGSTFGGASGFWANMAAGAVNMIGGNLINHWFPPIKADRAAEVNPSYNWGNAQSQTGQGNALAVTYGTMRTAGQVLAQHVSSDNEDQYLNILLCGGEGPIDSISDIRINDNPISYYRKVTAEPLLGTNDQKAISNFNDTYDDQSLAYELNKDGTWATQQTEGSAVEGLEVTLQFPYGLYYAKDDGSLGDASVTVKIEYQKVGSENWAYFATATINAHQNTAFFRTYRLDNLTAAQYEVRVQCTDKSGISTRYSTRVYWTQLSSIMYDDFARPGKVLIGIKALATSQLSGGVPIITWLQTREKVWVWNAETSKYEQKSATNPAWAAYDMIHRCRQIKNIHTDNYEFVVQGVQTSRAVYQDFVRWADFCEDRNLTFNYIFDTANVLWTLLQKPEGVGRGKVIMRGTKFGCVCDAPGDPVQLFTVGNILTDKFKETFVSLKDRANAIEVSFPNKDKAYEKDVITAYADDYDESTEPNITQITLDGVTTVEQAYREAKYRLRLNQYLVRTVEHSADIDAIACQINDVVLLVHDVPQWGFSGRLLAATATTVQLDREVTLEPYKSNVVAIQITNLAATTCQDVQSIVTVGVQGVRSETITDTITLTNAMPTVPLKWDLYSFGETNK</sequence>
<reference evidence="4" key="2">
    <citation type="submission" date="2015-02" db="EMBL/GenBank/DDBJ databases">
        <title>Complete Genome Sequence of Pelosinus fermentans JBW45.</title>
        <authorList>
            <person name="De Leon K.B."/>
            <person name="Utturkar S.M."/>
            <person name="Camilleri L.B."/>
            <person name="Arkin A.P."/>
            <person name="Fields M.W."/>
            <person name="Brown S.D."/>
            <person name="Wall J.D."/>
        </authorList>
    </citation>
    <scope>NUCLEOTIDE SEQUENCE [LARGE SCALE GENOMIC DNA]</scope>
    <source>
        <strain evidence="4">JBW45</strain>
    </source>
</reference>
<dbReference type="KEGG" id="pft:JBW_04306"/>
<dbReference type="InterPro" id="IPR055385">
    <property type="entry name" value="GpJ_HDII-ins2"/>
</dbReference>
<dbReference type="NCBIfam" id="NF040662">
    <property type="entry name" value="attach_TipJ_rel"/>
    <property type="match status" value="1"/>
</dbReference>
<gene>
    <name evidence="3" type="ORF">JBW_04306</name>
</gene>
<protein>
    <submittedName>
        <fullName evidence="3">Uncharacterized protein</fullName>
    </submittedName>
</protein>
<evidence type="ECO:0000259" key="2">
    <source>
        <dbReference type="Pfam" id="PF24801"/>
    </source>
</evidence>
<evidence type="ECO:0000313" key="4">
    <source>
        <dbReference type="Proteomes" id="UP000005361"/>
    </source>
</evidence>
<dbReference type="Proteomes" id="UP000005361">
    <property type="component" value="Chromosome"/>
</dbReference>
<feature type="domain" description="Tip attachment protein J HDII-ins2" evidence="2">
    <location>
        <begin position="207"/>
        <end position="331"/>
    </location>
</feature>
<dbReference type="InterPro" id="IPR032876">
    <property type="entry name" value="J_dom"/>
</dbReference>
<dbReference type="PANTHER" id="PTHR36251:SF2">
    <property type="entry name" value="GIFSY-2 PROPHAGE HOST SPECIFICITY PROTEIN J, PHAGE LAMBDA"/>
    <property type="match status" value="1"/>
</dbReference>
<dbReference type="CDD" id="cd00063">
    <property type="entry name" value="FN3"/>
    <property type="match status" value="1"/>
</dbReference>
<dbReference type="EMBL" id="CP010978">
    <property type="protein sequence ID" value="AJQ29637.1"/>
    <property type="molecule type" value="Genomic_DNA"/>
</dbReference>
<dbReference type="InterPro" id="IPR003961">
    <property type="entry name" value="FN3_dom"/>
</dbReference>
<accession>I9NL60</accession>